<feature type="compositionally biased region" description="Basic residues" evidence="1">
    <location>
        <begin position="114"/>
        <end position="126"/>
    </location>
</feature>
<sequence>MGKTPAQQAEGRHRKATVRTAERLHPPALRCRITNIQASQAKTSRCQVAVPPSQHHSDTTHVVQGREARCNRQDQRCLPRRTHTCRNEHPMPKLYTKPTLWKCAPSDLPKIKAPLRKCTPVKRRPTASKPKNMPNTHTLSKNSLARKPTIKPTKGRGPNKPKPKPTKKPRPVDPKINPNQTSHPNHAEPSDPSPRQNRNQDMEPLSEPEPPRSKRCLSPLKANHPSPPLKKTYTYPNIRRTSRTHMALDTQVDFAPPLPQTLRPASRKHSLKERPPVMRRHLPL</sequence>
<gene>
    <name evidence="2" type="ORF">CRENBAI_005482</name>
</gene>
<evidence type="ECO:0000313" key="3">
    <source>
        <dbReference type="Proteomes" id="UP001311232"/>
    </source>
</evidence>
<reference evidence="2 3" key="1">
    <citation type="submission" date="2021-06" db="EMBL/GenBank/DDBJ databases">
        <authorList>
            <person name="Palmer J.M."/>
        </authorList>
    </citation>
    <scope>NUCLEOTIDE SEQUENCE [LARGE SCALE GENOMIC DNA]</scope>
    <source>
        <strain evidence="2 3">MEX-2019</strain>
        <tissue evidence="2">Muscle</tissue>
    </source>
</reference>
<feature type="region of interest" description="Disordered" evidence="1">
    <location>
        <begin position="114"/>
        <end position="236"/>
    </location>
</feature>
<comment type="caution">
    <text evidence="2">The sequence shown here is derived from an EMBL/GenBank/DDBJ whole genome shotgun (WGS) entry which is preliminary data.</text>
</comment>
<accession>A0AAV9S7D0</accession>
<keyword evidence="3" id="KW-1185">Reference proteome</keyword>
<feature type="compositionally biased region" description="Polar residues" evidence="1">
    <location>
        <begin position="133"/>
        <end position="143"/>
    </location>
</feature>
<evidence type="ECO:0000256" key="1">
    <source>
        <dbReference type="SAM" id="MobiDB-lite"/>
    </source>
</evidence>
<name>A0AAV9S7D0_9TELE</name>
<evidence type="ECO:0000313" key="2">
    <source>
        <dbReference type="EMBL" id="KAK5617005.1"/>
    </source>
</evidence>
<dbReference type="AlphaFoldDB" id="A0AAV9S7D0"/>
<feature type="compositionally biased region" description="Basic residues" evidence="1">
    <location>
        <begin position="265"/>
        <end position="284"/>
    </location>
</feature>
<proteinExistence type="predicted"/>
<feature type="region of interest" description="Disordered" evidence="1">
    <location>
        <begin position="254"/>
        <end position="284"/>
    </location>
</feature>
<dbReference type="EMBL" id="JAHHUM010000867">
    <property type="protein sequence ID" value="KAK5617005.1"/>
    <property type="molecule type" value="Genomic_DNA"/>
</dbReference>
<organism evidence="2 3">
    <name type="scientific">Crenichthys baileyi</name>
    <name type="common">White River springfish</name>
    <dbReference type="NCBI Taxonomy" id="28760"/>
    <lineage>
        <taxon>Eukaryota</taxon>
        <taxon>Metazoa</taxon>
        <taxon>Chordata</taxon>
        <taxon>Craniata</taxon>
        <taxon>Vertebrata</taxon>
        <taxon>Euteleostomi</taxon>
        <taxon>Actinopterygii</taxon>
        <taxon>Neopterygii</taxon>
        <taxon>Teleostei</taxon>
        <taxon>Neoteleostei</taxon>
        <taxon>Acanthomorphata</taxon>
        <taxon>Ovalentaria</taxon>
        <taxon>Atherinomorphae</taxon>
        <taxon>Cyprinodontiformes</taxon>
        <taxon>Goodeidae</taxon>
        <taxon>Crenichthys</taxon>
    </lineage>
</organism>
<dbReference type="Proteomes" id="UP001311232">
    <property type="component" value="Unassembled WGS sequence"/>
</dbReference>
<protein>
    <submittedName>
        <fullName evidence="2">Uncharacterized protein</fullName>
    </submittedName>
</protein>
<feature type="compositionally biased region" description="Basic residues" evidence="1">
    <location>
        <begin position="153"/>
        <end position="169"/>
    </location>
</feature>